<evidence type="ECO:0000256" key="8">
    <source>
        <dbReference type="ARBA" id="ARBA00022989"/>
    </source>
</evidence>
<evidence type="ECO:0000256" key="9">
    <source>
        <dbReference type="ARBA" id="ARBA00023012"/>
    </source>
</evidence>
<keyword evidence="5" id="KW-0808">Transferase</keyword>
<evidence type="ECO:0000256" key="12">
    <source>
        <dbReference type="SAM" id="SignalP"/>
    </source>
</evidence>
<dbReference type="InterPro" id="IPR003594">
    <property type="entry name" value="HATPase_dom"/>
</dbReference>
<evidence type="ECO:0000256" key="6">
    <source>
        <dbReference type="ARBA" id="ARBA00022692"/>
    </source>
</evidence>
<dbReference type="SMART" id="SM00304">
    <property type="entry name" value="HAMP"/>
    <property type="match status" value="1"/>
</dbReference>
<comment type="catalytic activity">
    <reaction evidence="1">
        <text>ATP + protein L-histidine = ADP + protein N-phospho-L-histidine.</text>
        <dbReference type="EC" id="2.7.13.3"/>
    </reaction>
</comment>
<evidence type="ECO:0000313" key="15">
    <source>
        <dbReference type="EMBL" id="MFD0690177.1"/>
    </source>
</evidence>
<dbReference type="SMART" id="SM00387">
    <property type="entry name" value="HATPase_c"/>
    <property type="match status" value="1"/>
</dbReference>
<dbReference type="PROSITE" id="PS51257">
    <property type="entry name" value="PROKAR_LIPOPROTEIN"/>
    <property type="match status" value="1"/>
</dbReference>
<dbReference type="EMBL" id="JBHTGP010000018">
    <property type="protein sequence ID" value="MFD0690177.1"/>
    <property type="molecule type" value="Genomic_DNA"/>
</dbReference>
<name>A0ABW2XWF9_9ACTN</name>
<dbReference type="InterPro" id="IPR036890">
    <property type="entry name" value="HATPase_C_sf"/>
</dbReference>
<evidence type="ECO:0000256" key="2">
    <source>
        <dbReference type="ARBA" id="ARBA00004236"/>
    </source>
</evidence>
<organism evidence="15 16">
    <name type="scientific">Actinomadura fibrosa</name>
    <dbReference type="NCBI Taxonomy" id="111802"/>
    <lineage>
        <taxon>Bacteria</taxon>
        <taxon>Bacillati</taxon>
        <taxon>Actinomycetota</taxon>
        <taxon>Actinomycetes</taxon>
        <taxon>Streptosporangiales</taxon>
        <taxon>Thermomonosporaceae</taxon>
        <taxon>Actinomadura</taxon>
    </lineage>
</organism>
<evidence type="ECO:0000256" key="11">
    <source>
        <dbReference type="SAM" id="MobiDB-lite"/>
    </source>
</evidence>
<evidence type="ECO:0000259" key="14">
    <source>
        <dbReference type="PROSITE" id="PS50885"/>
    </source>
</evidence>
<dbReference type="GO" id="GO:0016301">
    <property type="term" value="F:kinase activity"/>
    <property type="evidence" value="ECO:0007669"/>
    <property type="project" value="UniProtKB-KW"/>
</dbReference>
<dbReference type="SUPFAM" id="SSF158472">
    <property type="entry name" value="HAMP domain-like"/>
    <property type="match status" value="1"/>
</dbReference>
<dbReference type="PROSITE" id="PS50885">
    <property type="entry name" value="HAMP"/>
    <property type="match status" value="1"/>
</dbReference>
<dbReference type="Proteomes" id="UP001597063">
    <property type="component" value="Unassembled WGS sequence"/>
</dbReference>
<feature type="domain" description="HAMP" evidence="14">
    <location>
        <begin position="208"/>
        <end position="261"/>
    </location>
</feature>
<keyword evidence="16" id="KW-1185">Reference proteome</keyword>
<dbReference type="InterPro" id="IPR004358">
    <property type="entry name" value="Sig_transdc_His_kin-like_C"/>
</dbReference>
<evidence type="ECO:0000256" key="1">
    <source>
        <dbReference type="ARBA" id="ARBA00000085"/>
    </source>
</evidence>
<keyword evidence="10" id="KW-0472">Membrane</keyword>
<comment type="caution">
    <text evidence="15">The sequence shown here is derived from an EMBL/GenBank/DDBJ whole genome shotgun (WGS) entry which is preliminary data.</text>
</comment>
<evidence type="ECO:0000256" key="4">
    <source>
        <dbReference type="ARBA" id="ARBA00022553"/>
    </source>
</evidence>
<feature type="domain" description="Histidine kinase" evidence="13">
    <location>
        <begin position="269"/>
        <end position="479"/>
    </location>
</feature>
<dbReference type="Gene3D" id="1.10.287.130">
    <property type="match status" value="1"/>
</dbReference>
<dbReference type="Pfam" id="PF02518">
    <property type="entry name" value="HATPase_c"/>
    <property type="match status" value="1"/>
</dbReference>
<dbReference type="InterPro" id="IPR003661">
    <property type="entry name" value="HisK_dim/P_dom"/>
</dbReference>
<gene>
    <name evidence="15" type="ORF">ACFQZM_37210</name>
</gene>
<keyword evidence="9" id="KW-0902">Two-component regulatory system</keyword>
<dbReference type="Gene3D" id="3.30.565.10">
    <property type="entry name" value="Histidine kinase-like ATPase, C-terminal domain"/>
    <property type="match status" value="1"/>
</dbReference>
<feature type="chain" id="PRO_5045929063" description="histidine kinase" evidence="12">
    <location>
        <begin position="25"/>
        <end position="482"/>
    </location>
</feature>
<evidence type="ECO:0000256" key="7">
    <source>
        <dbReference type="ARBA" id="ARBA00022777"/>
    </source>
</evidence>
<keyword evidence="6" id="KW-0812">Transmembrane</keyword>
<dbReference type="RefSeq" id="WP_131760800.1">
    <property type="nucleotide sequence ID" value="NZ_CAACUY010000131.1"/>
</dbReference>
<evidence type="ECO:0000259" key="13">
    <source>
        <dbReference type="PROSITE" id="PS50109"/>
    </source>
</evidence>
<dbReference type="PANTHER" id="PTHR45436:SF5">
    <property type="entry name" value="SENSOR HISTIDINE KINASE TRCS"/>
    <property type="match status" value="1"/>
</dbReference>
<dbReference type="EC" id="2.7.13.3" evidence="3"/>
<dbReference type="SUPFAM" id="SSF55874">
    <property type="entry name" value="ATPase domain of HSP90 chaperone/DNA topoisomerase II/histidine kinase"/>
    <property type="match status" value="1"/>
</dbReference>
<sequence>MVRRLTLRARMALLTATAVALAVAACAVASWYLTRNQLYTELDRRLGTTMGGPPPGPGRDGGGLASRIEQDVREALETCRSDVHSDANGFRRFWGPAEITQLVDDQGARCTLANSGALTVTDADREVARGERTSVVHDGTGVTSAGRKIDVRVLTRRIILDDGSGAAISSAISLEEVEGPLDNLALLLLAVSALGVLMSAGAGLMIARASLRPVDELTGAVEHVARTEDLGIRIPEEGTDEIARLSRSFNSMTTALAASRERQQQLIADAGHELRTPLTSLRTNIDLLLRSETTGRELPAGTRHNLLVSVKAQMQELSSLVGDLLELARPAEAEPVRETVALHEVVARAVERARLRGPGLTVQAQAEPWYVLGDPGSLERAVVNLLDNAVKFSPPGGTVAVRLRGGELDVRDQGPGIPAEDLPHVFERFWRSPSARSLPGSGLGLSIVARVVDECGGKVALESAPGGGTLVRVLLPGTPDDR</sequence>
<dbReference type="SMART" id="SM00388">
    <property type="entry name" value="HisKA"/>
    <property type="match status" value="1"/>
</dbReference>
<proteinExistence type="predicted"/>
<accession>A0ABW2XWF9</accession>
<reference evidence="16" key="1">
    <citation type="journal article" date="2019" name="Int. J. Syst. Evol. Microbiol.">
        <title>The Global Catalogue of Microorganisms (GCM) 10K type strain sequencing project: providing services to taxonomists for standard genome sequencing and annotation.</title>
        <authorList>
            <consortium name="The Broad Institute Genomics Platform"/>
            <consortium name="The Broad Institute Genome Sequencing Center for Infectious Disease"/>
            <person name="Wu L."/>
            <person name="Ma J."/>
        </authorList>
    </citation>
    <scope>NUCLEOTIDE SEQUENCE [LARGE SCALE GENOMIC DNA]</scope>
    <source>
        <strain evidence="16">JCM 9371</strain>
    </source>
</reference>
<evidence type="ECO:0000256" key="3">
    <source>
        <dbReference type="ARBA" id="ARBA00012438"/>
    </source>
</evidence>
<dbReference type="Gene3D" id="6.10.340.10">
    <property type="match status" value="1"/>
</dbReference>
<dbReference type="PRINTS" id="PR00344">
    <property type="entry name" value="BCTRLSENSOR"/>
</dbReference>
<dbReference type="Pfam" id="PF00512">
    <property type="entry name" value="HisKA"/>
    <property type="match status" value="1"/>
</dbReference>
<dbReference type="InterPro" id="IPR050428">
    <property type="entry name" value="TCS_sensor_his_kinase"/>
</dbReference>
<dbReference type="InterPro" id="IPR036097">
    <property type="entry name" value="HisK_dim/P_sf"/>
</dbReference>
<comment type="subcellular location">
    <subcellularLocation>
        <location evidence="2">Cell membrane</location>
    </subcellularLocation>
</comment>
<keyword evidence="12" id="KW-0732">Signal</keyword>
<protein>
    <recommendedName>
        <fullName evidence="3">histidine kinase</fullName>
        <ecNumber evidence="3">2.7.13.3</ecNumber>
    </recommendedName>
</protein>
<keyword evidence="7 15" id="KW-0418">Kinase</keyword>
<dbReference type="PROSITE" id="PS50109">
    <property type="entry name" value="HIS_KIN"/>
    <property type="match status" value="1"/>
</dbReference>
<dbReference type="InterPro" id="IPR005467">
    <property type="entry name" value="His_kinase_dom"/>
</dbReference>
<evidence type="ECO:0000256" key="5">
    <source>
        <dbReference type="ARBA" id="ARBA00022679"/>
    </source>
</evidence>
<feature type="signal peptide" evidence="12">
    <location>
        <begin position="1"/>
        <end position="24"/>
    </location>
</feature>
<evidence type="ECO:0000256" key="10">
    <source>
        <dbReference type="ARBA" id="ARBA00023136"/>
    </source>
</evidence>
<dbReference type="PANTHER" id="PTHR45436">
    <property type="entry name" value="SENSOR HISTIDINE KINASE YKOH"/>
    <property type="match status" value="1"/>
</dbReference>
<dbReference type="SUPFAM" id="SSF47384">
    <property type="entry name" value="Homodimeric domain of signal transducing histidine kinase"/>
    <property type="match status" value="1"/>
</dbReference>
<dbReference type="Pfam" id="PF00672">
    <property type="entry name" value="HAMP"/>
    <property type="match status" value="1"/>
</dbReference>
<dbReference type="InterPro" id="IPR003660">
    <property type="entry name" value="HAMP_dom"/>
</dbReference>
<feature type="region of interest" description="Disordered" evidence="11">
    <location>
        <begin position="46"/>
        <end position="65"/>
    </location>
</feature>
<evidence type="ECO:0000313" key="16">
    <source>
        <dbReference type="Proteomes" id="UP001597063"/>
    </source>
</evidence>
<keyword evidence="4" id="KW-0597">Phosphoprotein</keyword>
<dbReference type="CDD" id="cd06225">
    <property type="entry name" value="HAMP"/>
    <property type="match status" value="1"/>
</dbReference>
<dbReference type="CDD" id="cd00075">
    <property type="entry name" value="HATPase"/>
    <property type="match status" value="1"/>
</dbReference>
<keyword evidence="8" id="KW-1133">Transmembrane helix</keyword>
<dbReference type="CDD" id="cd00082">
    <property type="entry name" value="HisKA"/>
    <property type="match status" value="1"/>
</dbReference>